<organism evidence="1 2">
    <name type="scientific">Peribacillus butanolivorans</name>
    <dbReference type="NCBI Taxonomy" id="421767"/>
    <lineage>
        <taxon>Bacteria</taxon>
        <taxon>Bacillati</taxon>
        <taxon>Bacillota</taxon>
        <taxon>Bacilli</taxon>
        <taxon>Bacillales</taxon>
        <taxon>Bacillaceae</taxon>
        <taxon>Peribacillus</taxon>
    </lineage>
</organism>
<evidence type="ECO:0000313" key="1">
    <source>
        <dbReference type="EMBL" id="AXN39802.1"/>
    </source>
</evidence>
<dbReference type="Proteomes" id="UP000260457">
    <property type="component" value="Chromosome"/>
</dbReference>
<keyword evidence="2" id="KW-1185">Reference proteome</keyword>
<protein>
    <submittedName>
        <fullName evidence="1">Uncharacterized protein</fullName>
    </submittedName>
</protein>
<dbReference type="EMBL" id="CP030926">
    <property type="protein sequence ID" value="AXN39802.1"/>
    <property type="molecule type" value="Genomic_DNA"/>
</dbReference>
<proteinExistence type="predicted"/>
<evidence type="ECO:0000313" key="2">
    <source>
        <dbReference type="Proteomes" id="UP000260457"/>
    </source>
</evidence>
<sequence>MNELNETKFTAQVTKELAERFGISNEDAAAMLNESPFPILMASMPKFVMQYGAKYWVGIIADKNEEGAKA</sequence>
<gene>
    <name evidence="1" type="ORF">DTO10_16500</name>
</gene>
<dbReference type="RefSeq" id="WP_116821523.1">
    <property type="nucleotide sequence ID" value="NZ_CP030926.1"/>
</dbReference>
<accession>A0ABN5N5F8</accession>
<reference evidence="1 2" key="1">
    <citation type="submission" date="2018-07" db="EMBL/GenBank/DDBJ databases">
        <title>The molecular basis for the intramolecular migration of carboxyl group in the catabolism of para-hydroxybenzoate via gentisate.</title>
        <authorList>
            <person name="Zhao H."/>
            <person name="Xu Y."/>
            <person name="Lin S."/>
            <person name="Spain J.C."/>
            <person name="Zhou N.-Y."/>
        </authorList>
    </citation>
    <scope>NUCLEOTIDE SEQUENCE [LARGE SCALE GENOMIC DNA]</scope>
    <source>
        <strain evidence="1 2">PHB-7a</strain>
    </source>
</reference>
<dbReference type="GeneID" id="95399827"/>
<name>A0ABN5N5F8_9BACI</name>